<dbReference type="EMBL" id="QXTE01000224">
    <property type="protein sequence ID" value="TFK01548.1"/>
    <property type="molecule type" value="Genomic_DNA"/>
</dbReference>
<dbReference type="OrthoDB" id="5954868at2759"/>
<gene>
    <name evidence="2" type="ORF">DR999_PMT16228</name>
</gene>
<keyword evidence="2" id="KW-0808">Transferase</keyword>
<evidence type="ECO:0000313" key="2">
    <source>
        <dbReference type="EMBL" id="TFK01548.1"/>
    </source>
</evidence>
<protein>
    <submittedName>
        <fullName evidence="2">Exostosin glycosyltransferase 1</fullName>
    </submittedName>
</protein>
<proteinExistence type="predicted"/>
<reference evidence="2 3" key="1">
    <citation type="submission" date="2019-04" db="EMBL/GenBank/DDBJ databases">
        <title>Draft genome of the big-headed turtle Platysternon megacephalum.</title>
        <authorList>
            <person name="Gong S."/>
        </authorList>
    </citation>
    <scope>NUCLEOTIDE SEQUENCE [LARGE SCALE GENOMIC DNA]</scope>
    <source>
        <strain evidence="2">DO16091913</strain>
        <tissue evidence="2">Muscle</tissue>
    </source>
</reference>
<dbReference type="STRING" id="55544.A0A4D9DZM9"/>
<dbReference type="Proteomes" id="UP000297703">
    <property type="component" value="Unassembled WGS sequence"/>
</dbReference>
<accession>A0A4D9DZM9</accession>
<dbReference type="InterPro" id="IPR040911">
    <property type="entry name" value="Exostosin_GT47"/>
</dbReference>
<evidence type="ECO:0000259" key="1">
    <source>
        <dbReference type="Pfam" id="PF03016"/>
    </source>
</evidence>
<sequence>METCFDFSRCRRHGFRVYVYPAGGRLSEPQRRALRSLRGSRFYTPEPGRACLLVLPLERGPPSPDARARLARLPHWDGGRNHLLLSLHRDRPLGFEPGRALLAQPSLAAPRFRPRFDVSLPLVPRRLPQRGGARPGPFAAPRRYLLVFKGPSGLGSETRAALHHLHNGRDLLLLPACRPGPGARCDRHAADYAR</sequence>
<feature type="domain" description="Exostosin GT47" evidence="1">
    <location>
        <begin position="12"/>
        <end position="178"/>
    </location>
</feature>
<name>A0A4D9DZM9_9SAUR</name>
<dbReference type="Pfam" id="PF03016">
    <property type="entry name" value="Exostosin_GT47"/>
    <property type="match status" value="1"/>
</dbReference>
<dbReference type="GO" id="GO:0016740">
    <property type="term" value="F:transferase activity"/>
    <property type="evidence" value="ECO:0007669"/>
    <property type="project" value="UniProtKB-KW"/>
</dbReference>
<comment type="caution">
    <text evidence="2">The sequence shown here is derived from an EMBL/GenBank/DDBJ whole genome shotgun (WGS) entry which is preliminary data.</text>
</comment>
<keyword evidence="3" id="KW-1185">Reference proteome</keyword>
<dbReference type="AlphaFoldDB" id="A0A4D9DZM9"/>
<reference evidence="2 3" key="2">
    <citation type="submission" date="2019-04" db="EMBL/GenBank/DDBJ databases">
        <title>The genome sequence of big-headed turtle.</title>
        <authorList>
            <person name="Gong S."/>
        </authorList>
    </citation>
    <scope>NUCLEOTIDE SEQUENCE [LARGE SCALE GENOMIC DNA]</scope>
    <source>
        <strain evidence="2">DO16091913</strain>
        <tissue evidence="2">Muscle</tissue>
    </source>
</reference>
<evidence type="ECO:0000313" key="3">
    <source>
        <dbReference type="Proteomes" id="UP000297703"/>
    </source>
</evidence>
<organism evidence="2 3">
    <name type="scientific">Platysternon megacephalum</name>
    <name type="common">big-headed turtle</name>
    <dbReference type="NCBI Taxonomy" id="55544"/>
    <lineage>
        <taxon>Eukaryota</taxon>
        <taxon>Metazoa</taxon>
        <taxon>Chordata</taxon>
        <taxon>Craniata</taxon>
        <taxon>Vertebrata</taxon>
        <taxon>Euteleostomi</taxon>
        <taxon>Archelosauria</taxon>
        <taxon>Testudinata</taxon>
        <taxon>Testudines</taxon>
        <taxon>Cryptodira</taxon>
        <taxon>Durocryptodira</taxon>
        <taxon>Testudinoidea</taxon>
        <taxon>Platysternidae</taxon>
        <taxon>Platysternon</taxon>
    </lineage>
</organism>